<evidence type="ECO:0000256" key="7">
    <source>
        <dbReference type="SAM" id="Phobius"/>
    </source>
</evidence>
<keyword evidence="9" id="KW-1185">Reference proteome</keyword>
<reference evidence="8 9" key="1">
    <citation type="journal article" date="2007" name="Nature">
        <title>The medaka draft genome and insights into vertebrate genome evolution.</title>
        <authorList>
            <person name="Kasahara M."/>
            <person name="Naruse K."/>
            <person name="Sasaki S."/>
            <person name="Nakatani Y."/>
            <person name="Qu W."/>
            <person name="Ahsan B."/>
            <person name="Yamada T."/>
            <person name="Nagayasu Y."/>
            <person name="Doi K."/>
            <person name="Kasai Y."/>
            <person name="Jindo T."/>
            <person name="Kobayashi D."/>
            <person name="Shimada A."/>
            <person name="Toyoda A."/>
            <person name="Kuroki Y."/>
            <person name="Fujiyama A."/>
            <person name="Sasaki T."/>
            <person name="Shimizu A."/>
            <person name="Asakawa S."/>
            <person name="Shimizu N."/>
            <person name="Hashimoto S."/>
            <person name="Yang J."/>
            <person name="Lee Y."/>
            <person name="Matsushima K."/>
            <person name="Sugano S."/>
            <person name="Sakaizumi M."/>
            <person name="Narita T."/>
            <person name="Ohishi K."/>
            <person name="Haga S."/>
            <person name="Ohta F."/>
            <person name="Nomoto H."/>
            <person name="Nogata K."/>
            <person name="Morishita T."/>
            <person name="Endo T."/>
            <person name="Shin-I T."/>
            <person name="Takeda H."/>
            <person name="Morishita S."/>
            <person name="Kohara Y."/>
        </authorList>
    </citation>
    <scope>NUCLEOTIDE SEQUENCE [LARGE SCALE GENOMIC DNA]</scope>
    <source>
        <strain evidence="8 9">Hd-rR</strain>
    </source>
</reference>
<evidence type="ECO:0000256" key="4">
    <source>
        <dbReference type="ARBA" id="ARBA00022989"/>
    </source>
</evidence>
<dbReference type="InterPro" id="IPR020977">
    <property type="entry name" value="Beta-casein-like"/>
</dbReference>
<dbReference type="GO" id="GO:0016020">
    <property type="term" value="C:membrane"/>
    <property type="evidence" value="ECO:0007669"/>
    <property type="project" value="UniProtKB-SubCell"/>
</dbReference>
<keyword evidence="3 7" id="KW-0812">Transmembrane</keyword>
<dbReference type="STRING" id="8090.ENSORLP00000038759"/>
<feature type="compositionally biased region" description="Basic residues" evidence="6">
    <location>
        <begin position="218"/>
        <end position="233"/>
    </location>
</feature>
<name>A0A3B3I4M7_ORYLA</name>
<dbReference type="PANTHER" id="PTHR31258">
    <property type="entry name" value="KERATINOCYTE-ASSOCIATED PROTEIN 3"/>
    <property type="match status" value="1"/>
</dbReference>
<evidence type="ECO:0000256" key="2">
    <source>
        <dbReference type="ARBA" id="ARBA00011030"/>
    </source>
</evidence>
<comment type="similarity">
    <text evidence="2">Belongs to the TMEM54 family.</text>
</comment>
<proteinExistence type="inferred from homology"/>
<evidence type="ECO:0000256" key="1">
    <source>
        <dbReference type="ARBA" id="ARBA00004141"/>
    </source>
</evidence>
<dbReference type="AlphaFoldDB" id="A0A3B3I4M7"/>
<evidence type="ECO:0008006" key="10">
    <source>
        <dbReference type="Google" id="ProtNLM"/>
    </source>
</evidence>
<organism evidence="8 9">
    <name type="scientific">Oryzias latipes</name>
    <name type="common">Japanese rice fish</name>
    <name type="synonym">Japanese killifish</name>
    <dbReference type="NCBI Taxonomy" id="8090"/>
    <lineage>
        <taxon>Eukaryota</taxon>
        <taxon>Metazoa</taxon>
        <taxon>Chordata</taxon>
        <taxon>Craniata</taxon>
        <taxon>Vertebrata</taxon>
        <taxon>Euteleostomi</taxon>
        <taxon>Actinopterygii</taxon>
        <taxon>Neopterygii</taxon>
        <taxon>Teleostei</taxon>
        <taxon>Neoteleostei</taxon>
        <taxon>Acanthomorphata</taxon>
        <taxon>Ovalentaria</taxon>
        <taxon>Atherinomorphae</taxon>
        <taxon>Beloniformes</taxon>
        <taxon>Adrianichthyidae</taxon>
        <taxon>Oryziinae</taxon>
        <taxon>Oryzias</taxon>
    </lineage>
</organism>
<dbReference type="PANTHER" id="PTHR31258:SF5">
    <property type="entry name" value="TMEM54 PROTEIN-RELATED"/>
    <property type="match status" value="1"/>
</dbReference>
<sequence>MGTPLEETQALMKMGLGAIMVGHVNFLLGALVHGVVLRHINQHRQARAMLYSISNVGALTSGMVGVIVGILTIVLSKNKKSRSLTWSLLSFGLVSAVMSVASAIGLFISVVRAIVNNGRSLLTHCRFPDAIGYSSVTNECPFDPTRIYSTTLILWVPLIVMCVVQLVFSARCSAACASFLGLLCSPKRKKSPPHIRPTYMGLQGTHDEPQRRATAPPRQHRPPPRHLPHHHRSLPQSERQSQQQPRGERPERLIRAAPERSSFWI</sequence>
<dbReference type="Bgee" id="ENSORLG00000022028">
    <property type="expression patterns" value="Expressed in ovary and 8 other cell types or tissues"/>
</dbReference>
<dbReference type="Ensembl" id="ENSORLT00000030862.1">
    <property type="protein sequence ID" value="ENSORLP00000038759.1"/>
    <property type="gene ID" value="ENSORLG00000022028.1"/>
</dbReference>
<dbReference type="Pfam" id="PF12304">
    <property type="entry name" value="BCLP"/>
    <property type="match status" value="1"/>
</dbReference>
<feature type="compositionally biased region" description="Basic and acidic residues" evidence="6">
    <location>
        <begin position="246"/>
        <end position="258"/>
    </location>
</feature>
<gene>
    <name evidence="8" type="primary">LOC101173922</name>
</gene>
<evidence type="ECO:0000256" key="6">
    <source>
        <dbReference type="SAM" id="MobiDB-lite"/>
    </source>
</evidence>
<feature type="transmembrane region" description="Helical" evidence="7">
    <location>
        <begin position="56"/>
        <end position="76"/>
    </location>
</feature>
<evidence type="ECO:0000313" key="9">
    <source>
        <dbReference type="Proteomes" id="UP000001038"/>
    </source>
</evidence>
<keyword evidence="4 7" id="KW-1133">Transmembrane helix</keyword>
<accession>A0A3B3I4M7</accession>
<evidence type="ECO:0000256" key="5">
    <source>
        <dbReference type="ARBA" id="ARBA00023136"/>
    </source>
</evidence>
<evidence type="ECO:0000256" key="3">
    <source>
        <dbReference type="ARBA" id="ARBA00022692"/>
    </source>
</evidence>
<reference evidence="8" key="3">
    <citation type="submission" date="2025-09" db="UniProtKB">
        <authorList>
            <consortium name="Ensembl"/>
        </authorList>
    </citation>
    <scope>IDENTIFICATION</scope>
    <source>
        <strain evidence="8">Hd-rR</strain>
    </source>
</reference>
<dbReference type="GeneTree" id="ENSGT00390000004700"/>
<feature type="transmembrane region" description="Helical" evidence="7">
    <location>
        <begin position="16"/>
        <end position="36"/>
    </location>
</feature>
<feature type="compositionally biased region" description="Low complexity" evidence="6">
    <location>
        <begin position="234"/>
        <end position="245"/>
    </location>
</feature>
<reference evidence="8" key="2">
    <citation type="submission" date="2025-08" db="UniProtKB">
        <authorList>
            <consortium name="Ensembl"/>
        </authorList>
    </citation>
    <scope>IDENTIFICATION</scope>
    <source>
        <strain evidence="8">Hd-rR</strain>
    </source>
</reference>
<protein>
    <recommendedName>
        <fullName evidence="10">Transmembrane protein 54b</fullName>
    </recommendedName>
</protein>
<keyword evidence="5 7" id="KW-0472">Membrane</keyword>
<feature type="transmembrane region" description="Helical" evidence="7">
    <location>
        <begin position="88"/>
        <end position="114"/>
    </location>
</feature>
<dbReference type="Proteomes" id="UP000001038">
    <property type="component" value="Chromosome 11"/>
</dbReference>
<comment type="subcellular location">
    <subcellularLocation>
        <location evidence="1">Membrane</location>
        <topology evidence="1">Multi-pass membrane protein</topology>
    </subcellularLocation>
</comment>
<feature type="transmembrane region" description="Helical" evidence="7">
    <location>
        <begin position="152"/>
        <end position="183"/>
    </location>
</feature>
<dbReference type="InParanoid" id="A0A3B3I4M7"/>
<evidence type="ECO:0000313" key="8">
    <source>
        <dbReference type="Ensembl" id="ENSORLP00000038759.1"/>
    </source>
</evidence>
<feature type="region of interest" description="Disordered" evidence="6">
    <location>
        <begin position="190"/>
        <end position="265"/>
    </location>
</feature>